<dbReference type="PROSITE" id="PS51257">
    <property type="entry name" value="PROKAR_LIPOPROTEIN"/>
    <property type="match status" value="1"/>
</dbReference>
<evidence type="ECO:0008006" key="4">
    <source>
        <dbReference type="Google" id="ProtNLM"/>
    </source>
</evidence>
<protein>
    <recommendedName>
        <fullName evidence="4">Outer membrane protein beta-barrel domain-containing protein</fullName>
    </recommendedName>
</protein>
<sequence>MKQTFYIGLLACTALLCSCSDTMHIYVPNTVNAPLLQEKHEVKGNVSLSNWQVAYAVTDHVGVMANGQYLLRTGNRGDGDDNSGLFDADARGGLVEAGAGYFNRFARSRTKASIFEVYGGYGRGKFTTISYDYFADPGGNSPNRRDYRISANFDKFFVQPGFGITHHVFDFAVANRFSLLHFNKVKFGSLALIDDNSTKETLQRFDDKWVLSAEPSVTIKAGYKYVRFMGQLTFCVPMDGWPRIDADDIDADGFVDDYFQPVSINIGVAFHFAQWLKDR</sequence>
<dbReference type="RefSeq" id="WP_264280338.1">
    <property type="nucleotide sequence ID" value="NZ_CP107006.1"/>
</dbReference>
<proteinExistence type="predicted"/>
<evidence type="ECO:0000313" key="3">
    <source>
        <dbReference type="Proteomes" id="UP001162741"/>
    </source>
</evidence>
<evidence type="ECO:0000313" key="2">
    <source>
        <dbReference type="EMBL" id="UYQ92000.1"/>
    </source>
</evidence>
<keyword evidence="3" id="KW-1185">Reference proteome</keyword>
<accession>A0ABY6IX85</accession>
<feature type="signal peptide" evidence="1">
    <location>
        <begin position="1"/>
        <end position="23"/>
    </location>
</feature>
<gene>
    <name evidence="2" type="ORF">MKQ68_18095</name>
</gene>
<name>A0ABY6IX85_9BACT</name>
<organism evidence="2 3">
    <name type="scientific">Chitinophaga horti</name>
    <dbReference type="NCBI Taxonomy" id="2920382"/>
    <lineage>
        <taxon>Bacteria</taxon>
        <taxon>Pseudomonadati</taxon>
        <taxon>Bacteroidota</taxon>
        <taxon>Chitinophagia</taxon>
        <taxon>Chitinophagales</taxon>
        <taxon>Chitinophagaceae</taxon>
        <taxon>Chitinophaga</taxon>
    </lineage>
</organism>
<dbReference type="EMBL" id="CP107006">
    <property type="protein sequence ID" value="UYQ92000.1"/>
    <property type="molecule type" value="Genomic_DNA"/>
</dbReference>
<keyword evidence="1" id="KW-0732">Signal</keyword>
<reference evidence="2" key="1">
    <citation type="submission" date="2022-10" db="EMBL/GenBank/DDBJ databases">
        <title>Chitinophaga sp. nov., isolated from soil.</title>
        <authorList>
            <person name="Jeon C.O."/>
        </authorList>
    </citation>
    <scope>NUCLEOTIDE SEQUENCE</scope>
    <source>
        <strain evidence="2">R8</strain>
    </source>
</reference>
<evidence type="ECO:0000256" key="1">
    <source>
        <dbReference type="SAM" id="SignalP"/>
    </source>
</evidence>
<dbReference type="Proteomes" id="UP001162741">
    <property type="component" value="Chromosome"/>
</dbReference>
<feature type="chain" id="PRO_5047194424" description="Outer membrane protein beta-barrel domain-containing protein" evidence="1">
    <location>
        <begin position="24"/>
        <end position="279"/>
    </location>
</feature>